<sequence>MWLKRQLILQCPRLSI</sequence>
<accession>A0A7J7FE82</accession>
<reference evidence="1 2" key="1">
    <citation type="journal article" date="2020" name="Mol. Biol. Evol.">
        <title>Interspecific Gene Flow and the Evolution of Specialization in Black and White Rhinoceros.</title>
        <authorList>
            <person name="Moodley Y."/>
            <person name="Westbury M.V."/>
            <person name="Russo I.M."/>
            <person name="Gopalakrishnan S."/>
            <person name="Rakotoarivelo A."/>
            <person name="Olsen R.A."/>
            <person name="Prost S."/>
            <person name="Tunstall T."/>
            <person name="Ryder O.A."/>
            <person name="Dalen L."/>
            <person name="Bruford M.W."/>
        </authorList>
    </citation>
    <scope>NUCLEOTIDE SEQUENCE [LARGE SCALE GENOMIC DNA]</scope>
    <source>
        <strain evidence="1">SBR-YM</strain>
        <tissue evidence="1">Skin</tissue>
    </source>
</reference>
<keyword evidence="2" id="KW-1185">Reference proteome</keyword>
<dbReference type="Proteomes" id="UP000551758">
    <property type="component" value="Unassembled WGS sequence"/>
</dbReference>
<organism evidence="1 2">
    <name type="scientific">Diceros bicornis minor</name>
    <name type="common">South-central black rhinoceros</name>
    <dbReference type="NCBI Taxonomy" id="77932"/>
    <lineage>
        <taxon>Eukaryota</taxon>
        <taxon>Metazoa</taxon>
        <taxon>Chordata</taxon>
        <taxon>Craniata</taxon>
        <taxon>Vertebrata</taxon>
        <taxon>Euteleostomi</taxon>
        <taxon>Mammalia</taxon>
        <taxon>Eutheria</taxon>
        <taxon>Laurasiatheria</taxon>
        <taxon>Perissodactyla</taxon>
        <taxon>Rhinocerotidae</taxon>
        <taxon>Diceros</taxon>
    </lineage>
</organism>
<proteinExistence type="predicted"/>
<name>A0A7J7FE82_DICBM</name>
<evidence type="ECO:0000313" key="1">
    <source>
        <dbReference type="EMBL" id="KAF5926034.1"/>
    </source>
</evidence>
<evidence type="ECO:0000313" key="2">
    <source>
        <dbReference type="Proteomes" id="UP000551758"/>
    </source>
</evidence>
<comment type="caution">
    <text evidence="1">The sequence shown here is derived from an EMBL/GenBank/DDBJ whole genome shotgun (WGS) entry which is preliminary data.</text>
</comment>
<protein>
    <submittedName>
        <fullName evidence="1">Uncharacterized protein</fullName>
    </submittedName>
</protein>
<dbReference type="EMBL" id="JACDTQ010000807">
    <property type="protein sequence ID" value="KAF5926034.1"/>
    <property type="molecule type" value="Genomic_DNA"/>
</dbReference>
<gene>
    <name evidence="1" type="ORF">HPG69_016070</name>
</gene>
<dbReference type="AlphaFoldDB" id="A0A7J7FE82"/>